<keyword evidence="3 7" id="KW-0812">Transmembrane</keyword>
<dbReference type="InterPro" id="IPR035952">
    <property type="entry name" value="Rhomboid-like_sf"/>
</dbReference>
<dbReference type="Pfam" id="PF20216">
    <property type="entry name" value="DUF6576"/>
    <property type="match status" value="1"/>
</dbReference>
<dbReference type="PANTHER" id="PTHR43731:SF14">
    <property type="entry name" value="PRESENILIN-ASSOCIATED RHOMBOID-LIKE PROTEIN, MITOCHONDRIAL"/>
    <property type="match status" value="1"/>
</dbReference>
<dbReference type="InterPro" id="IPR022764">
    <property type="entry name" value="Peptidase_S54_rhomboid_dom"/>
</dbReference>
<gene>
    <name evidence="10" type="ORF">ABGB03_04120</name>
</gene>
<feature type="transmembrane region" description="Helical" evidence="7">
    <location>
        <begin position="126"/>
        <end position="149"/>
    </location>
</feature>
<keyword evidence="4 10" id="KW-0378">Hydrolase</keyword>
<feature type="transmembrane region" description="Helical" evidence="7">
    <location>
        <begin position="46"/>
        <end position="66"/>
    </location>
</feature>
<dbReference type="GO" id="GO:0016020">
    <property type="term" value="C:membrane"/>
    <property type="evidence" value="ECO:0007669"/>
    <property type="project" value="UniProtKB-SubCell"/>
</dbReference>
<evidence type="ECO:0000256" key="7">
    <source>
        <dbReference type="SAM" id="Phobius"/>
    </source>
</evidence>
<evidence type="ECO:0000256" key="6">
    <source>
        <dbReference type="ARBA" id="ARBA00023136"/>
    </source>
</evidence>
<dbReference type="RefSeq" id="WP_347925066.1">
    <property type="nucleotide sequence ID" value="NZ_CP157199.1"/>
</dbReference>
<feature type="domain" description="Peptidase S54 rhomboid" evidence="8">
    <location>
        <begin position="87"/>
        <end position="239"/>
    </location>
</feature>
<feature type="domain" description="DUF6576" evidence="9">
    <location>
        <begin position="293"/>
        <end position="321"/>
    </location>
</feature>
<dbReference type="Gene3D" id="1.20.1540.10">
    <property type="entry name" value="Rhomboid-like"/>
    <property type="match status" value="1"/>
</dbReference>
<evidence type="ECO:0000256" key="3">
    <source>
        <dbReference type="ARBA" id="ARBA00022692"/>
    </source>
</evidence>
<protein>
    <submittedName>
        <fullName evidence="10">Rhomboid family intramembrane serine protease</fullName>
        <ecNumber evidence="10">3.4.21.-</ecNumber>
    </submittedName>
</protein>
<evidence type="ECO:0000313" key="10">
    <source>
        <dbReference type="EMBL" id="XBG62089.1"/>
    </source>
</evidence>
<evidence type="ECO:0000259" key="9">
    <source>
        <dbReference type="Pfam" id="PF20216"/>
    </source>
</evidence>
<name>A0AAU7BUU2_9FLAO</name>
<proteinExistence type="inferred from homology"/>
<dbReference type="PANTHER" id="PTHR43731">
    <property type="entry name" value="RHOMBOID PROTEASE"/>
    <property type="match status" value="1"/>
</dbReference>
<dbReference type="InterPro" id="IPR050925">
    <property type="entry name" value="Rhomboid_protease_S54"/>
</dbReference>
<reference evidence="10" key="1">
    <citation type="submission" date="2024-05" db="EMBL/GenBank/DDBJ databases">
        <title>Pontimicrobium maritimus sp. nov., isolated form sea water.</title>
        <authorList>
            <person name="Muhammad N."/>
            <person name="Vuong T.Q."/>
            <person name="Han H.L."/>
            <person name="Kim S.-G."/>
        </authorList>
    </citation>
    <scope>NUCLEOTIDE SEQUENCE</scope>
    <source>
        <strain evidence="10">SW4</strain>
    </source>
</reference>
<evidence type="ECO:0000256" key="4">
    <source>
        <dbReference type="ARBA" id="ARBA00022801"/>
    </source>
</evidence>
<dbReference type="EC" id="3.4.21.-" evidence="10"/>
<feature type="transmembrane region" description="Helical" evidence="7">
    <location>
        <begin position="86"/>
        <end position="114"/>
    </location>
</feature>
<keyword evidence="5 7" id="KW-1133">Transmembrane helix</keyword>
<dbReference type="GO" id="GO:0004252">
    <property type="term" value="F:serine-type endopeptidase activity"/>
    <property type="evidence" value="ECO:0007669"/>
    <property type="project" value="InterPro"/>
</dbReference>
<evidence type="ECO:0000256" key="1">
    <source>
        <dbReference type="ARBA" id="ARBA00004141"/>
    </source>
</evidence>
<dbReference type="InterPro" id="IPR046483">
    <property type="entry name" value="DUF6576"/>
</dbReference>
<evidence type="ECO:0000259" key="8">
    <source>
        <dbReference type="Pfam" id="PF01694"/>
    </source>
</evidence>
<organism evidence="10">
    <name type="scientific">Pontimicrobium sp. SW4</name>
    <dbReference type="NCBI Taxonomy" id="3153519"/>
    <lineage>
        <taxon>Bacteria</taxon>
        <taxon>Pseudomonadati</taxon>
        <taxon>Bacteroidota</taxon>
        <taxon>Flavobacteriia</taxon>
        <taxon>Flavobacteriales</taxon>
        <taxon>Flavobacteriaceae</taxon>
        <taxon>Pontimicrobium</taxon>
    </lineage>
</organism>
<dbReference type="SUPFAM" id="SSF144091">
    <property type="entry name" value="Rhomboid-like"/>
    <property type="match status" value="1"/>
</dbReference>
<comment type="subcellular location">
    <subcellularLocation>
        <location evidence="1">Membrane</location>
        <topology evidence="1">Multi-pass membrane protein</topology>
    </subcellularLocation>
</comment>
<comment type="similarity">
    <text evidence="2">Belongs to the peptidase S54 family.</text>
</comment>
<dbReference type="GO" id="GO:0006508">
    <property type="term" value="P:proteolysis"/>
    <property type="evidence" value="ECO:0007669"/>
    <property type="project" value="UniProtKB-KW"/>
</dbReference>
<evidence type="ECO:0000256" key="2">
    <source>
        <dbReference type="ARBA" id="ARBA00009045"/>
    </source>
</evidence>
<feature type="transmembrane region" description="Helical" evidence="7">
    <location>
        <begin position="221"/>
        <end position="239"/>
    </location>
</feature>
<dbReference type="EMBL" id="CP157199">
    <property type="protein sequence ID" value="XBG62089.1"/>
    <property type="molecule type" value="Genomic_DNA"/>
</dbReference>
<keyword evidence="6 7" id="KW-0472">Membrane</keyword>
<dbReference type="Pfam" id="PF01694">
    <property type="entry name" value="Rhomboid"/>
    <property type="match status" value="1"/>
</dbReference>
<keyword evidence="10" id="KW-0645">Protease</keyword>
<feature type="transmembrane region" description="Helical" evidence="7">
    <location>
        <begin position="161"/>
        <end position="180"/>
    </location>
</feature>
<evidence type="ECO:0000256" key="5">
    <source>
        <dbReference type="ARBA" id="ARBA00022989"/>
    </source>
</evidence>
<accession>A0AAU7BUU2</accession>
<feature type="transmembrane region" description="Helical" evidence="7">
    <location>
        <begin position="192"/>
        <end position="209"/>
    </location>
</feature>
<dbReference type="AlphaFoldDB" id="A0AAU7BUU2"/>
<sequence length="326" mass="36495">MVLLLDLSLCGTGKRINLTETVGIKMTSLTHDIQDKLKRLTAFEKIIAANVVVYIIGWLIANFSSASRRQSLAWLELPKEFSEFIFQPWSIITYGFVHVGFWHLFFNMLVLYFIGRSLSNLFSSKLSLNIYFLGIITGALAYMLAFVVFPNGILKSTGSLIGASAGVRAVLIFLCAYMPNYEVRIVNFNIKLLYIGLVFVFLDVVGLLNSMSADIPSNSNIGGNIAHIGGILLGFLYATQLKKGTDIGKDFERIMDSVSSLFSKKSRLKTVHRSKTKGKAYAGHTKDEFDEFNKQKQIDIILDKISKSGYESLSKEEKEFLFRSGK</sequence>